<reference evidence="2" key="1">
    <citation type="submission" date="2017-04" db="EMBL/GenBank/DDBJ databases">
        <title>Unexpected and diverse lifestyles within the genus Limnohabitans.</title>
        <authorList>
            <person name="Kasalicky V."/>
            <person name="Mehrshad M."/>
            <person name="Andrei S.-A."/>
            <person name="Salcher M."/>
            <person name="Kratochvilova H."/>
            <person name="Simek K."/>
            <person name="Ghai R."/>
        </authorList>
    </citation>
    <scope>NUCLEOTIDE SEQUENCE [LARGE SCALE GENOMIC DNA]</scope>
    <source>
        <strain evidence="2">II-D5</strain>
    </source>
</reference>
<dbReference type="Pfam" id="PF10592">
    <property type="entry name" value="AIPR"/>
    <property type="match status" value="1"/>
</dbReference>
<comment type="caution">
    <text evidence="2">The sequence shown here is derived from an EMBL/GenBank/DDBJ whole genome shotgun (WGS) entry which is preliminary data.</text>
</comment>
<keyword evidence="3" id="KW-1185">Reference proteome</keyword>
<name>A0A2T7U9U7_9BURK</name>
<evidence type="ECO:0000313" key="3">
    <source>
        <dbReference type="Proteomes" id="UP000037507"/>
    </source>
</evidence>
<gene>
    <name evidence="2" type="ORF">H663_016990</name>
</gene>
<dbReference type="OrthoDB" id="9806213at2"/>
<proteinExistence type="predicted"/>
<evidence type="ECO:0000259" key="1">
    <source>
        <dbReference type="Pfam" id="PF10592"/>
    </source>
</evidence>
<dbReference type="Proteomes" id="UP000037507">
    <property type="component" value="Unassembled WGS sequence"/>
</dbReference>
<feature type="domain" description="Abortive phage infection protein C-terminal" evidence="1">
    <location>
        <begin position="238"/>
        <end position="462"/>
    </location>
</feature>
<protein>
    <recommendedName>
        <fullName evidence="1">Abortive phage infection protein C-terminal domain-containing protein</fullName>
    </recommendedName>
</protein>
<dbReference type="RefSeq" id="WP_083451004.1">
    <property type="nucleotide sequence ID" value="NZ_LFYT02000029.1"/>
</dbReference>
<organism evidence="2 3">
    <name type="scientific">Limnohabitans planktonicus II-D5</name>
    <dbReference type="NCBI Taxonomy" id="1293045"/>
    <lineage>
        <taxon>Bacteria</taxon>
        <taxon>Pseudomonadati</taxon>
        <taxon>Pseudomonadota</taxon>
        <taxon>Betaproteobacteria</taxon>
        <taxon>Burkholderiales</taxon>
        <taxon>Comamonadaceae</taxon>
        <taxon>Limnohabitans</taxon>
    </lineage>
</organism>
<dbReference type="InterPro" id="IPR018891">
    <property type="entry name" value="AIPR_C"/>
</dbReference>
<dbReference type="EMBL" id="LFYT02000029">
    <property type="protein sequence ID" value="PVE41480.1"/>
    <property type="molecule type" value="Genomic_DNA"/>
</dbReference>
<accession>A0A2T7U9U7</accession>
<evidence type="ECO:0000313" key="2">
    <source>
        <dbReference type="EMBL" id="PVE41480.1"/>
    </source>
</evidence>
<dbReference type="AlphaFoldDB" id="A0A2T7U9U7"/>
<sequence>MAIAPDFSEWFIRQVTNFADDYGCEPERAFPAWALKFIHDTEADFAYNQTDTLSQGDAGLDGWYYDKEGAVFHLIQAKFLKDPIESTIQPGSIDSLIKVTQYLMNPDAISAGPHKDKLLDASIKLKEAIANGASVSLDVYLAGKITDQSKNIFESAVEAMGDEYSATIYDTQKFNDLKLSDDPISNLANEKVIFKLSRASSFYESSEENIPGVEKSAVATLDGRSVGDAVAKWNARLFHGNVRYYLRRTNRINKEMLNTLSTDEGKKSFWLFNNGLTVVADSFEFSNGNLEAINPQIVNGAQTSSVLQESRAKVAEGEVAVQCRVIAISDNAEGINALNRISSYTNSQSPVKISDLQSNSKRQKTLQSAFGMLPMPVFYERRRGEWKSLSSAVKAQFANRLVTKEQVGQHYLAYLGRPAESVAKKEEIFGDLEEVAFNTEISAQVYMLAHELFEQADYLLKKSSSEELIALVPGLAHKVIAAQDDSPTQLEAIRRARGLICVHAVALAKEALHWRYGAIGKARADSLRAHLHDMNHPIYKFVWKVCFRTLRNWFVSLNDKSALKPSLQKPETLAILKASLADVLSDMDKKSLPNLE</sequence>